<evidence type="ECO:0000313" key="2">
    <source>
        <dbReference type="EMBL" id="MBB6498431.1"/>
    </source>
</evidence>
<comment type="caution">
    <text evidence="2">The sequence shown here is derived from an EMBL/GenBank/DDBJ whole genome shotgun (WGS) entry which is preliminary data.</text>
</comment>
<keyword evidence="1" id="KW-1133">Transmembrane helix</keyword>
<keyword evidence="1" id="KW-0472">Membrane</keyword>
<sequence>MIKLSIKERREQFLFFIGIFLFTTALLSFGLFYDYNDGRMVSKKDLADKLEQNADFEKTVKEQRPTVDTSYKSIMTFDPGVQAVFLENDIKNSLASIKSNYDRKAYDQRYKTFLQVSQLYSALFYNRRELKGNRNDMDRLNKSLEDCKLSTRQLRQTIGSVSNK</sequence>
<dbReference type="AlphaFoldDB" id="A0A7X0J2H0"/>
<reference evidence="2 3" key="1">
    <citation type="submission" date="2020-08" db="EMBL/GenBank/DDBJ databases">
        <title>Genomic Encyclopedia of Type Strains, Phase IV (KMG-V): Genome sequencing to study the core and pangenomes of soil and plant-associated prokaryotes.</title>
        <authorList>
            <person name="Whitman W."/>
        </authorList>
    </citation>
    <scope>NUCLEOTIDE SEQUENCE [LARGE SCALE GENOMIC DNA]</scope>
    <source>
        <strain evidence="2 3">M2T3</strain>
    </source>
</reference>
<evidence type="ECO:0000313" key="3">
    <source>
        <dbReference type="Proteomes" id="UP000521017"/>
    </source>
</evidence>
<dbReference type="RefSeq" id="WP_184622511.1">
    <property type="nucleotide sequence ID" value="NZ_JACHCC010000001.1"/>
</dbReference>
<feature type="transmembrane region" description="Helical" evidence="1">
    <location>
        <begin position="12"/>
        <end position="33"/>
    </location>
</feature>
<evidence type="ECO:0000256" key="1">
    <source>
        <dbReference type="SAM" id="Phobius"/>
    </source>
</evidence>
<gene>
    <name evidence="2" type="ORF">HDF25_000555</name>
</gene>
<dbReference type="Proteomes" id="UP000521017">
    <property type="component" value="Unassembled WGS sequence"/>
</dbReference>
<accession>A0A7X0J2H0</accession>
<name>A0A7X0J2H0_9SPHI</name>
<dbReference type="EMBL" id="JACHCC010000001">
    <property type="protein sequence ID" value="MBB6498431.1"/>
    <property type="molecule type" value="Genomic_DNA"/>
</dbReference>
<dbReference type="InterPro" id="IPR039449">
    <property type="entry name" value="TssO"/>
</dbReference>
<proteinExistence type="predicted"/>
<organism evidence="2 3">
    <name type="scientific">Pedobacter cryoconitis</name>
    <dbReference type="NCBI Taxonomy" id="188932"/>
    <lineage>
        <taxon>Bacteria</taxon>
        <taxon>Pseudomonadati</taxon>
        <taxon>Bacteroidota</taxon>
        <taxon>Sphingobacteriia</taxon>
        <taxon>Sphingobacteriales</taxon>
        <taxon>Sphingobacteriaceae</taxon>
        <taxon>Pedobacter</taxon>
    </lineage>
</organism>
<evidence type="ECO:0008006" key="4">
    <source>
        <dbReference type="Google" id="ProtNLM"/>
    </source>
</evidence>
<keyword evidence="1" id="KW-0812">Transmembrane</keyword>
<protein>
    <recommendedName>
        <fullName evidence="4">Type VI secretion system transmembrane protein TssO</fullName>
    </recommendedName>
</protein>
<dbReference type="Pfam" id="PF17561">
    <property type="entry name" value="TssO"/>
    <property type="match status" value="1"/>
</dbReference>